<evidence type="ECO:0000313" key="2">
    <source>
        <dbReference type="EMBL" id="ELZ29422.1"/>
    </source>
</evidence>
<reference evidence="2 3" key="1">
    <citation type="journal article" date="2014" name="PLoS Genet.">
        <title>Phylogenetically driven sequencing of extremely halophilic archaea reveals strategies for static and dynamic osmo-response.</title>
        <authorList>
            <person name="Becker E.A."/>
            <person name="Seitzer P.M."/>
            <person name="Tritt A."/>
            <person name="Larsen D."/>
            <person name="Krusor M."/>
            <person name="Yao A.I."/>
            <person name="Wu D."/>
            <person name="Madern D."/>
            <person name="Eisen J.A."/>
            <person name="Darling A.E."/>
            <person name="Facciotti M.T."/>
        </authorList>
    </citation>
    <scope>NUCLEOTIDE SEQUENCE [LARGE SCALE GENOMIC DNA]</scope>
    <source>
        <strain evidence="2 3">2-9-1</strain>
    </source>
</reference>
<name>M0D410_9EURY</name>
<dbReference type="Proteomes" id="UP000011626">
    <property type="component" value="Unassembled WGS sequence"/>
</dbReference>
<accession>M0D410</accession>
<gene>
    <name evidence="2" type="ORF">C475_02764</name>
</gene>
<proteinExistence type="predicted"/>
<feature type="compositionally biased region" description="Basic and acidic residues" evidence="1">
    <location>
        <begin position="11"/>
        <end position="27"/>
    </location>
</feature>
<dbReference type="AlphaFoldDB" id="M0D410"/>
<evidence type="ECO:0000256" key="1">
    <source>
        <dbReference type="SAM" id="MobiDB-lite"/>
    </source>
</evidence>
<comment type="caution">
    <text evidence="2">The sequence shown here is derived from an EMBL/GenBank/DDBJ whole genome shotgun (WGS) entry which is preliminary data.</text>
</comment>
<organism evidence="2 3">
    <name type="scientific">Halosimplex carlsbadense 2-9-1</name>
    <dbReference type="NCBI Taxonomy" id="797114"/>
    <lineage>
        <taxon>Archaea</taxon>
        <taxon>Methanobacteriati</taxon>
        <taxon>Methanobacteriota</taxon>
        <taxon>Stenosarchaea group</taxon>
        <taxon>Halobacteria</taxon>
        <taxon>Halobacteriales</taxon>
        <taxon>Haloarculaceae</taxon>
        <taxon>Halosimplex</taxon>
    </lineage>
</organism>
<dbReference type="EMBL" id="AOIU01000007">
    <property type="protein sequence ID" value="ELZ29422.1"/>
    <property type="molecule type" value="Genomic_DNA"/>
</dbReference>
<keyword evidence="3" id="KW-1185">Reference proteome</keyword>
<evidence type="ECO:0000313" key="3">
    <source>
        <dbReference type="Proteomes" id="UP000011626"/>
    </source>
</evidence>
<protein>
    <submittedName>
        <fullName evidence="2">Uncharacterized protein</fullName>
    </submittedName>
</protein>
<sequence length="72" mass="7418">MSCDASGDLSAARDDRQTAAPRRERLFAGRHNVSRMTESRAESGASTVDEGPSAADGNGPGPDDSPVADGRT</sequence>
<dbReference type="STRING" id="797114.C475_02764"/>
<feature type="region of interest" description="Disordered" evidence="1">
    <location>
        <begin position="1"/>
        <end position="72"/>
    </location>
</feature>